<dbReference type="GO" id="GO:0016020">
    <property type="term" value="C:membrane"/>
    <property type="evidence" value="ECO:0007669"/>
    <property type="project" value="UniProtKB-SubCell"/>
</dbReference>
<evidence type="ECO:0000256" key="2">
    <source>
        <dbReference type="ARBA" id="ARBA00022692"/>
    </source>
</evidence>
<comment type="similarity">
    <text evidence="5">Belongs to the SAT4 family.</text>
</comment>
<feature type="transmembrane region" description="Helical" evidence="6">
    <location>
        <begin position="12"/>
        <end position="32"/>
    </location>
</feature>
<dbReference type="PANTHER" id="PTHR33048:SF129">
    <property type="entry name" value="INTEGRAL MEMBRANE PROTEIN-RELATED"/>
    <property type="match status" value="1"/>
</dbReference>
<dbReference type="InterPro" id="IPR049326">
    <property type="entry name" value="Rhodopsin_dom_fungi"/>
</dbReference>
<dbReference type="RefSeq" id="XP_025426372.1">
    <property type="nucleotide sequence ID" value="XM_025578429.1"/>
</dbReference>
<feature type="transmembrane region" description="Helical" evidence="6">
    <location>
        <begin position="137"/>
        <end position="159"/>
    </location>
</feature>
<evidence type="ECO:0000256" key="1">
    <source>
        <dbReference type="ARBA" id="ARBA00004141"/>
    </source>
</evidence>
<dbReference type="InterPro" id="IPR052337">
    <property type="entry name" value="SAT4-like"/>
</dbReference>
<dbReference type="GeneID" id="37079658"/>
<reference evidence="8 9" key="1">
    <citation type="submission" date="2016-12" db="EMBL/GenBank/DDBJ databases">
        <title>The genomes of Aspergillus section Nigri reveals drivers in fungal speciation.</title>
        <authorList>
            <consortium name="DOE Joint Genome Institute"/>
            <person name="Vesth T.C."/>
            <person name="Nybo J."/>
            <person name="Theobald S."/>
            <person name="Brandl J."/>
            <person name="Frisvad J.C."/>
            <person name="Nielsen K.F."/>
            <person name="Lyhne E.K."/>
            <person name="Kogle M.E."/>
            <person name="Kuo A."/>
            <person name="Riley R."/>
            <person name="Clum A."/>
            <person name="Nolan M."/>
            <person name="Lipzen A."/>
            <person name="Salamov A."/>
            <person name="Henrissat B."/>
            <person name="Wiebenga A."/>
            <person name="De Vries R.P."/>
            <person name="Grigoriev I.V."/>
            <person name="Mortensen U.H."/>
            <person name="Andersen M.R."/>
            <person name="Baker S.E."/>
        </authorList>
    </citation>
    <scope>NUCLEOTIDE SEQUENCE [LARGE SCALE GENOMIC DNA]</scope>
    <source>
        <strain evidence="8 9">JOP 1030-1</strain>
    </source>
</reference>
<dbReference type="EMBL" id="KZ821287">
    <property type="protein sequence ID" value="PYH40390.1"/>
    <property type="molecule type" value="Genomic_DNA"/>
</dbReference>
<dbReference type="Proteomes" id="UP000248349">
    <property type="component" value="Unassembled WGS sequence"/>
</dbReference>
<feature type="transmembrane region" description="Helical" evidence="6">
    <location>
        <begin position="53"/>
        <end position="74"/>
    </location>
</feature>
<proteinExistence type="inferred from homology"/>
<keyword evidence="4 6" id="KW-0472">Membrane</keyword>
<dbReference type="OrthoDB" id="5429740at2759"/>
<dbReference type="PANTHER" id="PTHR33048">
    <property type="entry name" value="PTH11-LIKE INTEGRAL MEMBRANE PROTEIN (AFU_ORTHOLOGUE AFUA_5G11245)"/>
    <property type="match status" value="1"/>
</dbReference>
<protein>
    <recommendedName>
        <fullName evidence="7">Rhodopsin domain-containing protein</fullName>
    </recommendedName>
</protein>
<keyword evidence="2 6" id="KW-0812">Transmembrane</keyword>
<evidence type="ECO:0000256" key="3">
    <source>
        <dbReference type="ARBA" id="ARBA00022989"/>
    </source>
</evidence>
<name>A0A318ZA75_9EURO</name>
<feature type="transmembrane region" description="Helical" evidence="6">
    <location>
        <begin position="103"/>
        <end position="125"/>
    </location>
</feature>
<comment type="subcellular location">
    <subcellularLocation>
        <location evidence="1">Membrane</location>
        <topology evidence="1">Multi-pass membrane protein</topology>
    </subcellularLocation>
</comment>
<dbReference type="AlphaFoldDB" id="A0A318ZA75"/>
<feature type="domain" description="Rhodopsin" evidence="7">
    <location>
        <begin position="52"/>
        <end position="320"/>
    </location>
</feature>
<evidence type="ECO:0000313" key="9">
    <source>
        <dbReference type="Proteomes" id="UP000248349"/>
    </source>
</evidence>
<evidence type="ECO:0000313" key="8">
    <source>
        <dbReference type="EMBL" id="PYH40390.1"/>
    </source>
</evidence>
<sequence>MSGPKPNDSKYGQPYVAASWALTAMASLAMLARIAIKSWIRWVVPRVSSPDRLWGLEDLFYIVGYSLDLAYMALLQKSYNAGLGHHIWDLTQAQHTELLKYMLIGQLLAFIGAMFARTGMLCFLLRCFNGADKRIRIFIFACLCVQIVVNVATNLQSLLQCGPIPPRTVDRFEYFHYLWDPRPSDGSVECQKPSVQIITGYVQGGFNCAVDLVLAVLAAVQLWRFPMANKNHITWSGASFCSRFKSIPAESRNRRLWQTGALSGPLLLSGIASLVRISLMQTMEGAADMTYRIVPFGLWVKLENASLLIAPCAPIVHLLVSLMSKKTPSQSYPWYGNQSGAGGPALELETVPYSQDKGTIAISTVDHESLHDRRPIGQQETGSEAVLVRTDILVEYDASERGSIPSLVA</sequence>
<evidence type="ECO:0000256" key="6">
    <source>
        <dbReference type="SAM" id="Phobius"/>
    </source>
</evidence>
<keyword evidence="9" id="KW-1185">Reference proteome</keyword>
<accession>A0A318ZA75</accession>
<dbReference type="Pfam" id="PF20684">
    <property type="entry name" value="Fung_rhodopsin"/>
    <property type="match status" value="1"/>
</dbReference>
<organism evidence="8 9">
    <name type="scientific">Aspergillus saccharolyticus JOP 1030-1</name>
    <dbReference type="NCBI Taxonomy" id="1450539"/>
    <lineage>
        <taxon>Eukaryota</taxon>
        <taxon>Fungi</taxon>
        <taxon>Dikarya</taxon>
        <taxon>Ascomycota</taxon>
        <taxon>Pezizomycotina</taxon>
        <taxon>Eurotiomycetes</taxon>
        <taxon>Eurotiomycetidae</taxon>
        <taxon>Eurotiales</taxon>
        <taxon>Aspergillaceae</taxon>
        <taxon>Aspergillus</taxon>
        <taxon>Aspergillus subgen. Circumdati</taxon>
    </lineage>
</organism>
<gene>
    <name evidence="8" type="ORF">BP01DRAFT_395903</name>
</gene>
<evidence type="ECO:0000256" key="4">
    <source>
        <dbReference type="ARBA" id="ARBA00023136"/>
    </source>
</evidence>
<evidence type="ECO:0000256" key="5">
    <source>
        <dbReference type="ARBA" id="ARBA00038359"/>
    </source>
</evidence>
<evidence type="ECO:0000259" key="7">
    <source>
        <dbReference type="Pfam" id="PF20684"/>
    </source>
</evidence>
<keyword evidence="3 6" id="KW-1133">Transmembrane helix</keyword>